<dbReference type="GeneID" id="106669125"/>
<feature type="domain" description="DUF7153" evidence="1">
    <location>
        <begin position="84"/>
        <end position="250"/>
    </location>
</feature>
<dbReference type="OMA" id="NGMLMES"/>
<organism evidence="2 3">
    <name type="scientific">Cimex lectularius</name>
    <name type="common">Bed bug</name>
    <name type="synonym">Acanthia lectularia</name>
    <dbReference type="NCBI Taxonomy" id="79782"/>
    <lineage>
        <taxon>Eukaryota</taxon>
        <taxon>Metazoa</taxon>
        <taxon>Ecdysozoa</taxon>
        <taxon>Arthropoda</taxon>
        <taxon>Hexapoda</taxon>
        <taxon>Insecta</taxon>
        <taxon>Pterygota</taxon>
        <taxon>Neoptera</taxon>
        <taxon>Paraneoptera</taxon>
        <taxon>Hemiptera</taxon>
        <taxon>Heteroptera</taxon>
        <taxon>Panheteroptera</taxon>
        <taxon>Cimicomorpha</taxon>
        <taxon>Cimicidae</taxon>
        <taxon>Cimex</taxon>
    </lineage>
</organism>
<evidence type="ECO:0000313" key="3">
    <source>
        <dbReference type="Proteomes" id="UP000494040"/>
    </source>
</evidence>
<name>A0A8I6TJ40_CIMLE</name>
<accession>A0A8I6TJ40</accession>
<sequence length="260" mass="30062">MMLDAEESLPPRGVNGSLFQEIVTTDVTKKFKERHFALPLRSDGETPLGPLALFSFIVQTRVDKLPYKQQDLELKSALRSHLPDGVLLGAKEKGVMFPVVHFTNDKNSLKKRLSDEYLLENGFLLHQGVYREVRSICPEGEHHRTETVLPQHVGYILLGFKSIDKNFSQVMVDSWKDWTGARYIYMYLPDELGLTRITFYTREAPDSLNMFMYVVLVECRNISTRERQMRLLDFAQRMRVERMSGYISVYGITPMNDVSN</sequence>
<dbReference type="PANTHER" id="PTHR22198:SF1">
    <property type="entry name" value="FERM DOMAIN-CONTAINING PROTEIN"/>
    <property type="match status" value="1"/>
</dbReference>
<dbReference type="RefSeq" id="XP_014253896.1">
    <property type="nucleotide sequence ID" value="XM_014398410.2"/>
</dbReference>
<reference evidence="2" key="1">
    <citation type="submission" date="2022-01" db="UniProtKB">
        <authorList>
            <consortium name="EnsemblMetazoa"/>
        </authorList>
    </citation>
    <scope>IDENTIFICATION</scope>
</reference>
<dbReference type="PANTHER" id="PTHR22198">
    <property type="entry name" value="FERM DOMAIN-CONTAINING PROTEIN"/>
    <property type="match status" value="1"/>
</dbReference>
<dbReference type="InterPro" id="IPR055577">
    <property type="entry name" value="DUF7153"/>
</dbReference>
<dbReference type="EnsemblMetazoa" id="XM_014398410.2">
    <property type="protein sequence ID" value="XP_014253896.1"/>
    <property type="gene ID" value="LOC106669125"/>
</dbReference>
<evidence type="ECO:0000313" key="2">
    <source>
        <dbReference type="EnsemblMetazoa" id="XP_014253896.1"/>
    </source>
</evidence>
<dbReference type="Proteomes" id="UP000494040">
    <property type="component" value="Unassembled WGS sequence"/>
</dbReference>
<dbReference type="AlphaFoldDB" id="A0A8I6TJ40"/>
<protein>
    <recommendedName>
        <fullName evidence="1">DUF7153 domain-containing protein</fullName>
    </recommendedName>
</protein>
<proteinExistence type="predicted"/>
<evidence type="ECO:0000259" key="1">
    <source>
        <dbReference type="Pfam" id="PF23672"/>
    </source>
</evidence>
<keyword evidence="3" id="KW-1185">Reference proteome</keyword>
<dbReference type="Pfam" id="PF23672">
    <property type="entry name" value="DUF7153"/>
    <property type="match status" value="1"/>
</dbReference>
<dbReference type="KEGG" id="clec:106669125"/>
<dbReference type="OrthoDB" id="6381584at2759"/>